<evidence type="ECO:0000313" key="2">
    <source>
        <dbReference type="EMBL" id="MFC6767727.1"/>
    </source>
</evidence>
<dbReference type="Pfam" id="PF25927">
    <property type="entry name" value="DUF7972"/>
    <property type="match status" value="1"/>
</dbReference>
<feature type="transmembrane region" description="Helical" evidence="1">
    <location>
        <begin position="68"/>
        <end position="90"/>
    </location>
</feature>
<feature type="transmembrane region" description="Helical" evidence="1">
    <location>
        <begin position="297"/>
        <end position="320"/>
    </location>
</feature>
<keyword evidence="1" id="KW-0812">Transmembrane</keyword>
<dbReference type="EMBL" id="JBHSWV010000417">
    <property type="protein sequence ID" value="MFC6767727.1"/>
    <property type="molecule type" value="Genomic_DNA"/>
</dbReference>
<evidence type="ECO:0000313" key="3">
    <source>
        <dbReference type="Proteomes" id="UP001596383"/>
    </source>
</evidence>
<dbReference type="AlphaFoldDB" id="A0ABD5SW10"/>
<organism evidence="2 3">
    <name type="scientific">Natrinema soli</name>
    <dbReference type="NCBI Taxonomy" id="1930624"/>
    <lineage>
        <taxon>Archaea</taxon>
        <taxon>Methanobacteriati</taxon>
        <taxon>Methanobacteriota</taxon>
        <taxon>Stenosarchaea group</taxon>
        <taxon>Halobacteria</taxon>
        <taxon>Halobacteriales</taxon>
        <taxon>Natrialbaceae</taxon>
        <taxon>Natrinema</taxon>
    </lineage>
</organism>
<keyword evidence="3" id="KW-1185">Reference proteome</keyword>
<evidence type="ECO:0000256" key="1">
    <source>
        <dbReference type="SAM" id="Phobius"/>
    </source>
</evidence>
<keyword evidence="1" id="KW-0472">Membrane</keyword>
<gene>
    <name evidence="2" type="ORF">ACFQE6_22865</name>
</gene>
<feature type="transmembrane region" description="Helical" evidence="1">
    <location>
        <begin position="263"/>
        <end position="282"/>
    </location>
</feature>
<name>A0ABD5SW10_9EURY</name>
<dbReference type="InterPro" id="IPR058278">
    <property type="entry name" value="DUF7972"/>
</dbReference>
<feature type="transmembrane region" description="Helical" evidence="1">
    <location>
        <begin position="34"/>
        <end position="56"/>
    </location>
</feature>
<accession>A0ABD5SW10</accession>
<dbReference type="RefSeq" id="WP_273740593.1">
    <property type="nucleotide sequence ID" value="NZ_JAQIVI010000417.1"/>
</dbReference>
<reference evidence="2 3" key="1">
    <citation type="journal article" date="2019" name="Int. J. Syst. Evol. Microbiol.">
        <title>The Global Catalogue of Microorganisms (GCM) 10K type strain sequencing project: providing services to taxonomists for standard genome sequencing and annotation.</title>
        <authorList>
            <consortium name="The Broad Institute Genomics Platform"/>
            <consortium name="The Broad Institute Genome Sequencing Center for Infectious Disease"/>
            <person name="Wu L."/>
            <person name="Ma J."/>
        </authorList>
    </citation>
    <scope>NUCLEOTIDE SEQUENCE [LARGE SCALE GENOMIC DNA]</scope>
    <source>
        <strain evidence="2 3">LMG 29247</strain>
    </source>
</reference>
<protein>
    <submittedName>
        <fullName evidence="2">Uncharacterized protein</fullName>
    </submittedName>
</protein>
<comment type="caution">
    <text evidence="2">The sequence shown here is derived from an EMBL/GenBank/DDBJ whole genome shotgun (WGS) entry which is preliminary data.</text>
</comment>
<proteinExistence type="predicted"/>
<sequence length="347" mass="38372">MDTPDSDTDESGGSGEQGRLSGPRLYLLLRLNRWLFTGVVLAIVYCVLVAVSQVGLTPLRVIVASSNGTFWIFSAFIGAIITGTSIVVTINQLVLSQELGAVGDQRERMEEAMSFRRDTEDKLEEDVTPPEPAGFLYELVDGIEDEATDFESAVAGDTDLSDELQERIRDYADEVTGNARTVKSNLEGAQFGTFEVIWNALDFNYSRKIYDARQIRADHGEELSDEADEEIDEMITVLKLFGPAREHFKTLYFQWELINLSRALLYVAVPALTVMGLMLMYVDANALPGTTLGVDNLVWLTSAGFVVGIAPFVIFITFILRIATVAKRTLAMGPFILRESARDDDLG</sequence>
<dbReference type="Proteomes" id="UP001596383">
    <property type="component" value="Unassembled WGS sequence"/>
</dbReference>
<keyword evidence="1" id="KW-1133">Transmembrane helix</keyword>